<feature type="compositionally biased region" description="Basic and acidic residues" evidence="1">
    <location>
        <begin position="138"/>
        <end position="166"/>
    </location>
</feature>
<feature type="region of interest" description="Disordered" evidence="1">
    <location>
        <begin position="254"/>
        <end position="410"/>
    </location>
</feature>
<dbReference type="EMBL" id="HG996466">
    <property type="protein sequence ID" value="CAG1859694.1"/>
    <property type="molecule type" value="Genomic_DNA"/>
</dbReference>
<dbReference type="AlphaFoldDB" id="A0A8D7FNF4"/>
<evidence type="ECO:0000256" key="1">
    <source>
        <dbReference type="SAM" id="MobiDB-lite"/>
    </source>
</evidence>
<feature type="compositionally biased region" description="Basic and acidic residues" evidence="1">
    <location>
        <begin position="178"/>
        <end position="190"/>
    </location>
</feature>
<feature type="non-terminal residue" evidence="2">
    <location>
        <position position="1"/>
    </location>
</feature>
<feature type="compositionally biased region" description="Gly residues" evidence="1">
    <location>
        <begin position="210"/>
        <end position="223"/>
    </location>
</feature>
<reference evidence="2" key="1">
    <citation type="submission" date="2021-03" db="EMBL/GenBank/DDBJ databases">
        <authorList>
            <consortium name="Genoscope - CEA"/>
            <person name="William W."/>
        </authorList>
    </citation>
    <scope>NUCLEOTIDE SEQUENCE</scope>
    <source>
        <strain evidence="2">Doubled-haploid Pahang</strain>
    </source>
</reference>
<protein>
    <submittedName>
        <fullName evidence="2">(wild Malaysian banana) hypothetical protein</fullName>
    </submittedName>
</protein>
<evidence type="ECO:0000313" key="2">
    <source>
        <dbReference type="EMBL" id="CAG1859694.1"/>
    </source>
</evidence>
<feature type="region of interest" description="Disordered" evidence="1">
    <location>
        <begin position="108"/>
        <end position="223"/>
    </location>
</feature>
<organism evidence="2">
    <name type="scientific">Musa acuminata subsp. malaccensis</name>
    <name type="common">Wild banana</name>
    <name type="synonym">Musa malaccensis</name>
    <dbReference type="NCBI Taxonomy" id="214687"/>
    <lineage>
        <taxon>Eukaryota</taxon>
        <taxon>Viridiplantae</taxon>
        <taxon>Streptophyta</taxon>
        <taxon>Embryophyta</taxon>
        <taxon>Tracheophyta</taxon>
        <taxon>Spermatophyta</taxon>
        <taxon>Magnoliopsida</taxon>
        <taxon>Liliopsida</taxon>
        <taxon>Zingiberales</taxon>
        <taxon>Musaceae</taxon>
        <taxon>Musa</taxon>
    </lineage>
</organism>
<feature type="compositionally biased region" description="Basic residues" evidence="1">
    <location>
        <begin position="112"/>
        <end position="124"/>
    </location>
</feature>
<feature type="compositionally biased region" description="Gly residues" evidence="1">
    <location>
        <begin position="379"/>
        <end position="392"/>
    </location>
</feature>
<gene>
    <name evidence="2" type="ORF">GSMUA_299890.1</name>
</gene>
<name>A0A8D7FNF4_MUSAM</name>
<feature type="compositionally biased region" description="Low complexity" evidence="1">
    <location>
        <begin position="287"/>
        <end position="299"/>
    </location>
</feature>
<accession>A0A8D7FNF4</accession>
<feature type="compositionally biased region" description="Low complexity" evidence="1">
    <location>
        <begin position="357"/>
        <end position="366"/>
    </location>
</feature>
<sequence>PKAPSCLGFDDLMMAFNAATATFPRHRGLLLLHLPAEHHPRVHLQRDADADQRRQRQAVSQLPVGATEPHHLHPLEHVHHPQHRAAVAHEVVVRLPVLAVPVRRLRPEQQRRRLQPTRHERRHPQPAVQPVLHARRPAPQDDPHREACSSQQEPHDLGRRVRVEPRRPKRRALPKVAGHRDARREEEPPRRGVQRGVGRRERVRGRRGHLAGGGRNVDGGAGGEVGGCGGVDRRRVPLHVEAAVPHVVEAGAVGGELDDGEDLDLGAGAGGWGAAEDGGGGEEVEAEGAGQERGALELDGGVEDEGEKEEAARGGVGEGDEGVGAGHGGGVGVEAPRDPAGGGDEGAGEGEVERGVEGVVRPRQGGSLSGESDALLVGLGEGGDGAAGGGGRHPQAKEEEEEEERGRHSG</sequence>
<proteinExistence type="predicted"/>
<feature type="compositionally biased region" description="Gly residues" evidence="1">
    <location>
        <begin position="314"/>
        <end position="332"/>
    </location>
</feature>
<feature type="compositionally biased region" description="Gly residues" evidence="1">
    <location>
        <begin position="267"/>
        <end position="278"/>
    </location>
</feature>